<comment type="caution">
    <text evidence="12">The sequence shown here is derived from an EMBL/GenBank/DDBJ whole genome shotgun (WGS) entry which is preliminary data.</text>
</comment>
<feature type="active site" evidence="9">
    <location>
        <position position="270"/>
    </location>
</feature>
<evidence type="ECO:0000256" key="3">
    <source>
        <dbReference type="ARBA" id="ARBA00022516"/>
    </source>
</evidence>
<keyword evidence="4 9" id="KW-0808">Transferase</keyword>
<evidence type="ECO:0000256" key="5">
    <source>
        <dbReference type="ARBA" id="ARBA00022832"/>
    </source>
</evidence>
<dbReference type="Pfam" id="PF08541">
    <property type="entry name" value="ACP_syn_III_C"/>
    <property type="match status" value="1"/>
</dbReference>
<evidence type="ECO:0000256" key="7">
    <source>
        <dbReference type="ARBA" id="ARBA00023160"/>
    </source>
</evidence>
<protein>
    <recommendedName>
        <fullName evidence="9">Beta-ketoacyl-[acyl-carrier-protein] synthase III</fullName>
        <shortName evidence="9">Beta-ketoacyl-ACP synthase III</shortName>
        <shortName evidence="9">KAS III</shortName>
        <ecNumber evidence="9">2.3.1.180</ecNumber>
    </recommendedName>
    <alternativeName>
        <fullName evidence="9">3-oxoacyl-[acyl-carrier-protein] synthase 3</fullName>
    </alternativeName>
    <alternativeName>
        <fullName evidence="9">3-oxoacyl-[acyl-carrier-protein] synthase III</fullName>
    </alternativeName>
</protein>
<dbReference type="HAMAP" id="MF_01815">
    <property type="entry name" value="FabH"/>
    <property type="match status" value="1"/>
</dbReference>
<feature type="active site" evidence="9">
    <location>
        <position position="114"/>
    </location>
</feature>
<accession>A0A9D1RUW1</accession>
<feature type="domain" description="Beta-ketoacyl-[acyl-carrier-protein] synthase III C-terminal" evidence="10">
    <location>
        <begin position="224"/>
        <end position="313"/>
    </location>
</feature>
<dbReference type="NCBIfam" id="NF006829">
    <property type="entry name" value="PRK09352.1"/>
    <property type="match status" value="1"/>
</dbReference>
<feature type="domain" description="Beta-ketoacyl-[acyl-carrier-protein] synthase III N-terminal" evidence="11">
    <location>
        <begin position="108"/>
        <end position="184"/>
    </location>
</feature>
<evidence type="ECO:0000259" key="10">
    <source>
        <dbReference type="Pfam" id="PF08541"/>
    </source>
</evidence>
<dbReference type="Gene3D" id="3.40.47.10">
    <property type="match status" value="1"/>
</dbReference>
<feature type="region of interest" description="ACP-binding" evidence="9">
    <location>
        <begin position="241"/>
        <end position="245"/>
    </location>
</feature>
<organism evidence="12 13">
    <name type="scientific">Candidatus Flavonifractor merdipullorum</name>
    <dbReference type="NCBI Taxonomy" id="2838590"/>
    <lineage>
        <taxon>Bacteria</taxon>
        <taxon>Bacillati</taxon>
        <taxon>Bacillota</taxon>
        <taxon>Clostridia</taxon>
        <taxon>Eubacteriales</taxon>
        <taxon>Oscillospiraceae</taxon>
        <taxon>Flavonifractor</taxon>
    </lineage>
</organism>
<evidence type="ECO:0000256" key="9">
    <source>
        <dbReference type="HAMAP-Rule" id="MF_01815"/>
    </source>
</evidence>
<dbReference type="GO" id="GO:0005737">
    <property type="term" value="C:cytoplasm"/>
    <property type="evidence" value="ECO:0007669"/>
    <property type="project" value="UniProtKB-SubCell"/>
</dbReference>
<comment type="function">
    <text evidence="9">Catalyzes the condensation reaction of fatty acid synthesis by the addition to an acyl acceptor of two carbons from malonyl-ACP. Catalyzes the first condensation reaction which initiates fatty acid synthesis and may therefore play a role in governing the total rate of fatty acid production. Possesses both acetoacetyl-ACP synthase and acetyl transacylase activities. Its substrate specificity determines the biosynthesis of branched-chain and/or straight-chain of fatty acids.</text>
</comment>
<dbReference type="GO" id="GO:0044550">
    <property type="term" value="P:secondary metabolite biosynthetic process"/>
    <property type="evidence" value="ECO:0007669"/>
    <property type="project" value="TreeGrafter"/>
</dbReference>
<gene>
    <name evidence="9" type="primary">fabH</name>
    <name evidence="12" type="ORF">H9868_06210</name>
</gene>
<keyword evidence="8 9" id="KW-0012">Acyltransferase</keyword>
<dbReference type="Proteomes" id="UP000824192">
    <property type="component" value="Unassembled WGS sequence"/>
</dbReference>
<feature type="active site" evidence="9">
    <location>
        <position position="240"/>
    </location>
</feature>
<dbReference type="CDD" id="cd00830">
    <property type="entry name" value="KAS_III"/>
    <property type="match status" value="1"/>
</dbReference>
<keyword evidence="9" id="KW-0511">Multifunctional enzyme</keyword>
<dbReference type="InterPro" id="IPR016039">
    <property type="entry name" value="Thiolase-like"/>
</dbReference>
<keyword evidence="7 9" id="KW-0275">Fatty acid biosynthesis</keyword>
<evidence type="ECO:0000256" key="8">
    <source>
        <dbReference type="ARBA" id="ARBA00023315"/>
    </source>
</evidence>
<dbReference type="InterPro" id="IPR013751">
    <property type="entry name" value="ACP_syn_III_N"/>
</dbReference>
<evidence type="ECO:0000313" key="13">
    <source>
        <dbReference type="Proteomes" id="UP000824192"/>
    </source>
</evidence>
<evidence type="ECO:0000256" key="4">
    <source>
        <dbReference type="ARBA" id="ARBA00022679"/>
    </source>
</evidence>
<dbReference type="Pfam" id="PF08545">
    <property type="entry name" value="ACP_syn_III"/>
    <property type="match status" value="1"/>
</dbReference>
<comment type="catalytic activity">
    <reaction evidence="9">
        <text>malonyl-[ACP] + acetyl-CoA + H(+) = 3-oxobutanoyl-[ACP] + CO2 + CoA</text>
        <dbReference type="Rhea" id="RHEA:12080"/>
        <dbReference type="Rhea" id="RHEA-COMP:9623"/>
        <dbReference type="Rhea" id="RHEA-COMP:9625"/>
        <dbReference type="ChEBI" id="CHEBI:15378"/>
        <dbReference type="ChEBI" id="CHEBI:16526"/>
        <dbReference type="ChEBI" id="CHEBI:57287"/>
        <dbReference type="ChEBI" id="CHEBI:57288"/>
        <dbReference type="ChEBI" id="CHEBI:78449"/>
        <dbReference type="ChEBI" id="CHEBI:78450"/>
        <dbReference type="EC" id="2.3.1.180"/>
    </reaction>
</comment>
<dbReference type="EMBL" id="DXGA01000129">
    <property type="protein sequence ID" value="HIW94119.1"/>
    <property type="molecule type" value="Genomic_DNA"/>
</dbReference>
<reference evidence="12" key="2">
    <citation type="submission" date="2021-04" db="EMBL/GenBank/DDBJ databases">
        <authorList>
            <person name="Gilroy R."/>
        </authorList>
    </citation>
    <scope>NUCLEOTIDE SEQUENCE</scope>
    <source>
        <strain evidence="12">ChiGjej6B6-1540</strain>
    </source>
</reference>
<proteinExistence type="inferred from homology"/>
<comment type="subcellular location">
    <subcellularLocation>
        <location evidence="9">Cytoplasm</location>
    </subcellularLocation>
</comment>
<dbReference type="NCBIfam" id="TIGR00747">
    <property type="entry name" value="fabH"/>
    <property type="match status" value="1"/>
</dbReference>
<comment type="subunit">
    <text evidence="9">Homodimer.</text>
</comment>
<dbReference type="PANTHER" id="PTHR34069">
    <property type="entry name" value="3-OXOACYL-[ACYL-CARRIER-PROTEIN] SYNTHASE 3"/>
    <property type="match status" value="1"/>
</dbReference>
<evidence type="ECO:0000256" key="6">
    <source>
        <dbReference type="ARBA" id="ARBA00023098"/>
    </source>
</evidence>
<comment type="pathway">
    <text evidence="9">Lipid metabolism; fatty acid biosynthesis.</text>
</comment>
<dbReference type="InterPro" id="IPR004655">
    <property type="entry name" value="FabH"/>
</dbReference>
<dbReference type="SUPFAM" id="SSF53901">
    <property type="entry name" value="Thiolase-like"/>
    <property type="match status" value="1"/>
</dbReference>
<keyword evidence="5 9" id="KW-0276">Fatty acid metabolism</keyword>
<dbReference type="GO" id="GO:0004315">
    <property type="term" value="F:3-oxoacyl-[acyl-carrier-protein] synthase activity"/>
    <property type="evidence" value="ECO:0007669"/>
    <property type="project" value="InterPro"/>
</dbReference>
<keyword evidence="2 9" id="KW-0963">Cytoplasm</keyword>
<dbReference type="GO" id="GO:0033818">
    <property type="term" value="F:beta-ketoacyl-acyl-carrier-protein synthase III activity"/>
    <property type="evidence" value="ECO:0007669"/>
    <property type="project" value="UniProtKB-UniRule"/>
</dbReference>
<dbReference type="InterPro" id="IPR013747">
    <property type="entry name" value="ACP_syn_III_C"/>
</dbReference>
<evidence type="ECO:0000259" key="11">
    <source>
        <dbReference type="Pfam" id="PF08545"/>
    </source>
</evidence>
<sequence length="313" mass="33837">MKGLRFLSTGRCVPQRIVTNDDLSRIVETSDEWIRTRTGIAQRHLSEEGETAVDLCVGAARQAMDRAGIDPEELAVCVVATCSPDHAAPANACLVQAAMGLPEHVPCFDLNAGCTGFLYGLETVRGFLALSDKKYALLIGGEQLSRVMDMSDRSTCVLFGDGAGAAVVTLEEDRLWHADLGSRGNAEVLWVNGPGTDRCTIHMDGPGVYRFAVEALPTCAKTLLAKSGLTLDDVDWIIPHQANRRIIETAAKRLHAPIEKFYQNMERYGNTSAASIPIALDEMNEQGLLQPGQTIMCVGFGAGLTWGGALFQW</sequence>
<evidence type="ECO:0000256" key="1">
    <source>
        <dbReference type="ARBA" id="ARBA00008642"/>
    </source>
</evidence>
<keyword evidence="3 9" id="KW-0444">Lipid biosynthesis</keyword>
<dbReference type="EC" id="2.3.1.180" evidence="9"/>
<evidence type="ECO:0000313" key="12">
    <source>
        <dbReference type="EMBL" id="HIW94119.1"/>
    </source>
</evidence>
<evidence type="ECO:0000256" key="2">
    <source>
        <dbReference type="ARBA" id="ARBA00022490"/>
    </source>
</evidence>
<dbReference type="GO" id="GO:0006633">
    <property type="term" value="P:fatty acid biosynthetic process"/>
    <property type="evidence" value="ECO:0007669"/>
    <property type="project" value="UniProtKB-UniRule"/>
</dbReference>
<dbReference type="AlphaFoldDB" id="A0A9D1RUW1"/>
<comment type="domain">
    <text evidence="9">The last Arg residue of the ACP-binding site is essential for the weak association between ACP/AcpP and FabH.</text>
</comment>
<comment type="similarity">
    <text evidence="1 9">Belongs to the thiolase-like superfamily. FabH family.</text>
</comment>
<dbReference type="PANTHER" id="PTHR34069:SF2">
    <property type="entry name" value="BETA-KETOACYL-[ACYL-CARRIER-PROTEIN] SYNTHASE III"/>
    <property type="match status" value="1"/>
</dbReference>
<reference evidence="12" key="1">
    <citation type="journal article" date="2021" name="PeerJ">
        <title>Extensive microbial diversity within the chicken gut microbiome revealed by metagenomics and culture.</title>
        <authorList>
            <person name="Gilroy R."/>
            <person name="Ravi A."/>
            <person name="Getino M."/>
            <person name="Pursley I."/>
            <person name="Horton D.L."/>
            <person name="Alikhan N.F."/>
            <person name="Baker D."/>
            <person name="Gharbi K."/>
            <person name="Hall N."/>
            <person name="Watson M."/>
            <person name="Adriaenssens E.M."/>
            <person name="Foster-Nyarko E."/>
            <person name="Jarju S."/>
            <person name="Secka A."/>
            <person name="Antonio M."/>
            <person name="Oren A."/>
            <person name="Chaudhuri R.R."/>
            <person name="La Ragione R."/>
            <person name="Hildebrand F."/>
            <person name="Pallen M.J."/>
        </authorList>
    </citation>
    <scope>NUCLEOTIDE SEQUENCE</scope>
    <source>
        <strain evidence="12">ChiGjej6B6-1540</strain>
    </source>
</reference>
<name>A0A9D1RUW1_9FIRM</name>
<keyword evidence="6 9" id="KW-0443">Lipid metabolism</keyword>